<dbReference type="SMART" id="SM00829">
    <property type="entry name" value="PKS_ER"/>
    <property type="match status" value="1"/>
</dbReference>
<dbReference type="Gene3D" id="3.90.180.10">
    <property type="entry name" value="Medium-chain alcohol dehydrogenases, catalytic domain"/>
    <property type="match status" value="1"/>
</dbReference>
<dbReference type="Proteomes" id="UP001316189">
    <property type="component" value="Chromosome"/>
</dbReference>
<evidence type="ECO:0000256" key="4">
    <source>
        <dbReference type="ARBA" id="ARBA00023002"/>
    </source>
</evidence>
<dbReference type="PANTHER" id="PTHR43401:SF5">
    <property type="entry name" value="ALCOHOL DEHYDROGENASE-RELATED"/>
    <property type="match status" value="1"/>
</dbReference>
<name>A0ABY5L249_9CELL</name>
<feature type="domain" description="Enoyl reductase (ER)" evidence="6">
    <location>
        <begin position="10"/>
        <end position="346"/>
    </location>
</feature>
<dbReference type="RefSeq" id="WP_227568495.1">
    <property type="nucleotide sequence ID" value="NZ_CP101988.1"/>
</dbReference>
<dbReference type="InterPro" id="IPR013154">
    <property type="entry name" value="ADH-like_N"/>
</dbReference>
<evidence type="ECO:0000313" key="8">
    <source>
        <dbReference type="Proteomes" id="UP001316189"/>
    </source>
</evidence>
<dbReference type="InterPro" id="IPR020843">
    <property type="entry name" value="ER"/>
</dbReference>
<dbReference type="EMBL" id="CP101988">
    <property type="protein sequence ID" value="UUI76865.1"/>
    <property type="molecule type" value="Genomic_DNA"/>
</dbReference>
<dbReference type="InterPro" id="IPR050129">
    <property type="entry name" value="Zn_alcohol_dh"/>
</dbReference>
<dbReference type="InterPro" id="IPR002328">
    <property type="entry name" value="ADH_Zn_CS"/>
</dbReference>
<protein>
    <submittedName>
        <fullName evidence="7">Alcohol dehydrogenase catalytic domain-containing protein</fullName>
    </submittedName>
</protein>
<sequence>MRAVVVTEHGAAPSVVESPRPACPPHGVVVRVAATGVCRSDWHGWQGHDPDITLPYVPGHELAGTVVEAGPDVVEWTAGDVVTVPFVCACGECEACLAGEQQVCERQTQPGFTQDGSFAQYVALDHADVNLVRLPAGLSPVTAAALGCRFATAYRALTVHGRVQPGQWVAVHGCGGVGLSAVMIAVAAGARVVAVDVSAAARDAAARLGAEVAVGPDGADDADAVARAVRAVTGGGAHVSLDALGSSETARASLLGLRRRGRHVQVGLLLDGPTPLPMDRVVAWELELYGSHGMAAHEYAAMLARVVAGELDLDRLVGAVIGLDEVPAALAAMSGPPTGAGMTVAVP</sequence>
<keyword evidence="2 5" id="KW-0479">Metal-binding</keyword>
<gene>
    <name evidence="7" type="ORF">NP064_01155</name>
</gene>
<dbReference type="Pfam" id="PF00107">
    <property type="entry name" value="ADH_zinc_N"/>
    <property type="match status" value="1"/>
</dbReference>
<dbReference type="PANTHER" id="PTHR43401">
    <property type="entry name" value="L-THREONINE 3-DEHYDROGENASE"/>
    <property type="match status" value="1"/>
</dbReference>
<evidence type="ECO:0000313" key="7">
    <source>
        <dbReference type="EMBL" id="UUI76865.1"/>
    </source>
</evidence>
<comment type="similarity">
    <text evidence="5">Belongs to the zinc-containing alcohol dehydrogenase family.</text>
</comment>
<organism evidence="7 8">
    <name type="scientific">Cellulomonas chengniuliangii</name>
    <dbReference type="NCBI Taxonomy" id="2968084"/>
    <lineage>
        <taxon>Bacteria</taxon>
        <taxon>Bacillati</taxon>
        <taxon>Actinomycetota</taxon>
        <taxon>Actinomycetes</taxon>
        <taxon>Micrococcales</taxon>
        <taxon>Cellulomonadaceae</taxon>
        <taxon>Cellulomonas</taxon>
    </lineage>
</organism>
<evidence type="ECO:0000256" key="5">
    <source>
        <dbReference type="RuleBase" id="RU361277"/>
    </source>
</evidence>
<comment type="cofactor">
    <cofactor evidence="1 5">
        <name>Zn(2+)</name>
        <dbReference type="ChEBI" id="CHEBI:29105"/>
    </cofactor>
</comment>
<dbReference type="InterPro" id="IPR011032">
    <property type="entry name" value="GroES-like_sf"/>
</dbReference>
<evidence type="ECO:0000256" key="3">
    <source>
        <dbReference type="ARBA" id="ARBA00022833"/>
    </source>
</evidence>
<keyword evidence="4" id="KW-0560">Oxidoreductase</keyword>
<evidence type="ECO:0000256" key="1">
    <source>
        <dbReference type="ARBA" id="ARBA00001947"/>
    </source>
</evidence>
<evidence type="ECO:0000259" key="6">
    <source>
        <dbReference type="SMART" id="SM00829"/>
    </source>
</evidence>
<dbReference type="InterPro" id="IPR013149">
    <property type="entry name" value="ADH-like_C"/>
</dbReference>
<keyword evidence="8" id="KW-1185">Reference proteome</keyword>
<dbReference type="SUPFAM" id="SSF50129">
    <property type="entry name" value="GroES-like"/>
    <property type="match status" value="1"/>
</dbReference>
<accession>A0ABY5L249</accession>
<reference evidence="7 8" key="1">
    <citation type="submission" date="2022-07" db="EMBL/GenBank/DDBJ databases">
        <title>Novel species in genus cellulomonas.</title>
        <authorList>
            <person name="Ye L."/>
        </authorList>
    </citation>
    <scope>NUCLEOTIDE SEQUENCE [LARGE SCALE GENOMIC DNA]</scope>
    <source>
        <strain evidence="8">zg-Y338</strain>
    </source>
</reference>
<dbReference type="Pfam" id="PF08240">
    <property type="entry name" value="ADH_N"/>
    <property type="match status" value="1"/>
</dbReference>
<dbReference type="SUPFAM" id="SSF51735">
    <property type="entry name" value="NAD(P)-binding Rossmann-fold domains"/>
    <property type="match status" value="1"/>
</dbReference>
<proteinExistence type="inferred from homology"/>
<dbReference type="InterPro" id="IPR036291">
    <property type="entry name" value="NAD(P)-bd_dom_sf"/>
</dbReference>
<dbReference type="PROSITE" id="PS00059">
    <property type="entry name" value="ADH_ZINC"/>
    <property type="match status" value="1"/>
</dbReference>
<evidence type="ECO:0000256" key="2">
    <source>
        <dbReference type="ARBA" id="ARBA00022723"/>
    </source>
</evidence>
<keyword evidence="3 5" id="KW-0862">Zinc</keyword>